<dbReference type="PANTHER" id="PTHR11851:SF186">
    <property type="entry name" value="INACTIVE METALLOPROTEASE YMFF-RELATED"/>
    <property type="match status" value="1"/>
</dbReference>
<protein>
    <recommendedName>
        <fullName evidence="1">Peptidase M16 C-terminal domain-containing protein</fullName>
    </recommendedName>
</protein>
<dbReference type="GO" id="GO:0046872">
    <property type="term" value="F:metal ion binding"/>
    <property type="evidence" value="ECO:0007669"/>
    <property type="project" value="InterPro"/>
</dbReference>
<dbReference type="Proteomes" id="UP000243688">
    <property type="component" value="Unassembled WGS sequence"/>
</dbReference>
<dbReference type="SUPFAM" id="SSF63411">
    <property type="entry name" value="LuxS/MPP-like metallohydrolase"/>
    <property type="match status" value="2"/>
</dbReference>
<dbReference type="InterPro" id="IPR050361">
    <property type="entry name" value="MPP/UQCRC_Complex"/>
</dbReference>
<evidence type="ECO:0000313" key="2">
    <source>
        <dbReference type="EMBL" id="PDO10626.1"/>
    </source>
</evidence>
<gene>
    <name evidence="2" type="ORF">BLM47_06260</name>
</gene>
<comment type="caution">
    <text evidence="2">The sequence shown here is derived from an EMBL/GenBank/DDBJ whole genome shotgun (WGS) entry which is preliminary data.</text>
</comment>
<dbReference type="EMBL" id="MOXJ01000012">
    <property type="protein sequence ID" value="PDO10626.1"/>
    <property type="molecule type" value="Genomic_DNA"/>
</dbReference>
<reference evidence="2 3" key="1">
    <citation type="submission" date="2016-12" db="EMBL/GenBank/DDBJ databases">
        <title>Candidatus Reconcilibacillus cellulovorans genome.</title>
        <authorList>
            <person name="Kolinko S."/>
            <person name="Wu Y.-W."/>
            <person name="Tachea F."/>
            <person name="Denzel E."/>
            <person name="Hiras J."/>
            <person name="Baecker N."/>
            <person name="Chan L.J."/>
            <person name="Eichorst S.A."/>
            <person name="Frey D."/>
            <person name="Adams P.D."/>
            <person name="Pray T."/>
            <person name="Tanjore D."/>
            <person name="Petzold C.J."/>
            <person name="Gladden J.M."/>
            <person name="Simmons B.A."/>
            <person name="Singer S.W."/>
        </authorList>
    </citation>
    <scope>NUCLEOTIDE SEQUENCE [LARGE SCALE GENOMIC DNA]</scope>
    <source>
        <strain evidence="2">JTherm</strain>
    </source>
</reference>
<dbReference type="Gene3D" id="3.30.830.10">
    <property type="entry name" value="Metalloenzyme, LuxS/M16 peptidase-like"/>
    <property type="match status" value="2"/>
</dbReference>
<dbReference type="InterPro" id="IPR007863">
    <property type="entry name" value="Peptidase_M16_C"/>
</dbReference>
<organism evidence="2 3">
    <name type="scientific">Candidatus Reconcilbacillus cellulovorans</name>
    <dbReference type="NCBI Taxonomy" id="1906605"/>
    <lineage>
        <taxon>Bacteria</taxon>
        <taxon>Bacillati</taxon>
        <taxon>Bacillota</taxon>
        <taxon>Bacilli</taxon>
        <taxon>Bacillales</taxon>
        <taxon>Paenibacillaceae</taxon>
        <taxon>Candidatus Reconcilbacillus</taxon>
    </lineage>
</organism>
<dbReference type="AlphaFoldDB" id="A0A2A6E1E1"/>
<proteinExistence type="predicted"/>
<dbReference type="Pfam" id="PF05193">
    <property type="entry name" value="Peptidase_M16_C"/>
    <property type="match status" value="1"/>
</dbReference>
<name>A0A2A6E1E1_9BACL</name>
<dbReference type="PANTHER" id="PTHR11851">
    <property type="entry name" value="METALLOPROTEASE"/>
    <property type="match status" value="1"/>
</dbReference>
<feature type="domain" description="Peptidase M16 C-terminal" evidence="1">
    <location>
        <begin position="188"/>
        <end position="370"/>
    </location>
</feature>
<dbReference type="InterPro" id="IPR011249">
    <property type="entry name" value="Metalloenz_LuxS/M16"/>
</dbReference>
<dbReference type="NCBIfam" id="NF047422">
    <property type="entry name" value="YfmF_fam"/>
    <property type="match status" value="1"/>
</dbReference>
<accession>A0A2A6E1E1</accession>
<evidence type="ECO:0000259" key="1">
    <source>
        <dbReference type="Pfam" id="PF05193"/>
    </source>
</evidence>
<evidence type="ECO:0000313" key="3">
    <source>
        <dbReference type="Proteomes" id="UP000243688"/>
    </source>
</evidence>
<sequence>MEGQFERRDLGRVRLHVFRVDRFKTCSVSVMIGRPLDADAVTPTALVPFVLRRGTRQIPETVRLRRRLDELFGASIEFDIQKRGDCQLVRFRMDLTDERFLVGRKPDRFSPTAEAFSLLGALLTDPATEGGAFRRDYVEEEKRTLRERQAAIVNDKTRYAAERCVHFMFEGQPYALSPLGLPDRIDAITSETLYASYRQWMDGVPLDVYVVGAVDPDDAERWTADAFGEVFGIGTTSAEKPLYHPQSASPGTSGPDGVRRIEEEMDIAQGKLCIGCHTGVTYADDEYPALLVYNGLLGAFPHSLLFRNVREKAGLAYYAFSGLDGHKGVLVVQAGIAPDKRQQAEAIVLEQLDALREGRFADSDLEWTKRMIVRQLRALRDSPHEIAAFDYNGVLSGRQRDPERLSEEVAEVTADGVRKVAATVEADIVYFLRGRSRPAPASATSS</sequence>